<dbReference type="AlphaFoldDB" id="A0A7W9PFJ6"/>
<dbReference type="EMBL" id="JACHIT010000001">
    <property type="protein sequence ID" value="MBB5915264.1"/>
    <property type="molecule type" value="Genomic_DNA"/>
</dbReference>
<protein>
    <recommendedName>
        <fullName evidence="3">Minor tail protein</fullName>
    </recommendedName>
</protein>
<dbReference type="RefSeq" id="WP_184782209.1">
    <property type="nucleotide sequence ID" value="NZ_JACHIT010000001.1"/>
</dbReference>
<gene>
    <name evidence="1" type="ORF">BJY24_004131</name>
</gene>
<reference evidence="1 2" key="1">
    <citation type="submission" date="2020-08" db="EMBL/GenBank/DDBJ databases">
        <title>Sequencing the genomes of 1000 actinobacteria strains.</title>
        <authorList>
            <person name="Klenk H.-P."/>
        </authorList>
    </citation>
    <scope>NUCLEOTIDE SEQUENCE [LARGE SCALE GENOMIC DNA]</scope>
    <source>
        <strain evidence="1 2">DSM 43582</strain>
    </source>
</reference>
<dbReference type="Proteomes" id="UP000540412">
    <property type="component" value="Unassembled WGS sequence"/>
</dbReference>
<comment type="caution">
    <text evidence="1">The sequence shown here is derived from an EMBL/GenBank/DDBJ whole genome shotgun (WGS) entry which is preliminary data.</text>
</comment>
<proteinExistence type="predicted"/>
<name>A0A7W9PFJ6_9NOCA</name>
<evidence type="ECO:0000313" key="1">
    <source>
        <dbReference type="EMBL" id="MBB5915264.1"/>
    </source>
</evidence>
<sequence length="374" mass="37284">MALFYRGQAPVDMRLGDLNVLRLYLGDELIWDGTTPVLVPVPPLLGAGSVPAPDVATGTAAGLPALLGSGDAPDPAIGTGVTIPAPALGGIGIVPTPGLVTGVTISAPAATGVGSVPAPMVGETRIDLLPLLGTGAVPAPAFSGGVTAADLELIGSGEIPDPVLSTGLAIAAPALAGTGVVPIPDIVAGARRSDDFNRANGAMGANWTLGNGTQPQISSNMAAQTGSSDGFFPARYNAGQSSTDRWYVEWVVGATPTSVASGVLIRARSDWTQAVAAGCYSSGTAIATVTSATGSGSVTRASNSTTFAAGDTLRVQADGNVYTVFKNGVSIGLSWTDSGGVIGTGSNNRWGGLYVQRSSFTNSAALNSWVLADY</sequence>
<evidence type="ECO:0008006" key="3">
    <source>
        <dbReference type="Google" id="ProtNLM"/>
    </source>
</evidence>
<keyword evidence="2" id="KW-1185">Reference proteome</keyword>
<organism evidence="1 2">
    <name type="scientific">Nocardia transvalensis</name>
    <dbReference type="NCBI Taxonomy" id="37333"/>
    <lineage>
        <taxon>Bacteria</taxon>
        <taxon>Bacillati</taxon>
        <taxon>Actinomycetota</taxon>
        <taxon>Actinomycetes</taxon>
        <taxon>Mycobacteriales</taxon>
        <taxon>Nocardiaceae</taxon>
        <taxon>Nocardia</taxon>
    </lineage>
</organism>
<accession>A0A7W9PFJ6</accession>
<evidence type="ECO:0000313" key="2">
    <source>
        <dbReference type="Proteomes" id="UP000540412"/>
    </source>
</evidence>